<dbReference type="PANTHER" id="PTHR18901:SF44">
    <property type="entry name" value="OS01G0757900 PROTEIN"/>
    <property type="match status" value="1"/>
</dbReference>
<dbReference type="PANTHER" id="PTHR18901">
    <property type="entry name" value="2-DEOXYGLUCOSE-6-PHOSPHATE PHOSPHATASE 2"/>
    <property type="match status" value="1"/>
</dbReference>
<dbReference type="Gene3D" id="1.10.150.240">
    <property type="entry name" value="Putative phosphatase, domain 2"/>
    <property type="match status" value="1"/>
</dbReference>
<accession>A0AB40B154</accession>
<dbReference type="RefSeq" id="XP_039120967.1">
    <property type="nucleotide sequence ID" value="XM_039265033.1"/>
</dbReference>
<name>A0AB40B154_DIOCR</name>
<dbReference type="GO" id="GO:0043136">
    <property type="term" value="F:sn-glycerol 3-phosphatase activity"/>
    <property type="evidence" value="ECO:0007669"/>
    <property type="project" value="TreeGrafter"/>
</dbReference>
<dbReference type="Proteomes" id="UP001515500">
    <property type="component" value="Unplaced"/>
</dbReference>
<keyword evidence="2" id="KW-1185">Reference proteome</keyword>
<dbReference type="AlphaFoldDB" id="A0AB40B154"/>
<dbReference type="GO" id="GO:0006114">
    <property type="term" value="P:glycerol biosynthetic process"/>
    <property type="evidence" value="ECO:0007669"/>
    <property type="project" value="TreeGrafter"/>
</dbReference>
<protein>
    <submittedName>
        <fullName evidence="3">Uncharacterized protein LOC120257591</fullName>
    </submittedName>
</protein>
<gene>
    <name evidence="3" type="primary">LOC120257591</name>
</gene>
<dbReference type="Pfam" id="PF13419">
    <property type="entry name" value="HAD_2"/>
    <property type="match status" value="1"/>
</dbReference>
<dbReference type="InterPro" id="IPR036412">
    <property type="entry name" value="HAD-like_sf"/>
</dbReference>
<reference evidence="3" key="1">
    <citation type="submission" date="2025-08" db="UniProtKB">
        <authorList>
            <consortium name="RefSeq"/>
        </authorList>
    </citation>
    <scope>IDENTIFICATION</scope>
</reference>
<feature type="compositionally biased region" description="Basic residues" evidence="1">
    <location>
        <begin position="1"/>
        <end position="14"/>
    </location>
</feature>
<dbReference type="SUPFAM" id="SSF56784">
    <property type="entry name" value="HAD-like"/>
    <property type="match status" value="1"/>
</dbReference>
<feature type="non-terminal residue" evidence="3">
    <location>
        <position position="1"/>
    </location>
</feature>
<feature type="region of interest" description="Disordered" evidence="1">
    <location>
        <begin position="1"/>
        <end position="25"/>
    </location>
</feature>
<dbReference type="GeneID" id="120257591"/>
<proteinExistence type="predicted"/>
<dbReference type="InterPro" id="IPR023214">
    <property type="entry name" value="HAD_sf"/>
</dbReference>
<sequence length="325" mass="36185">NHRISATHHRHRQQQRYPPPSLRATSCPTSRDFLSKPYPTGQFSNGGLASDSLRRGLWPQPYIISRPSPDPAYTINDLAFCHLLSPAALGLDNVTSDMLRIRYFAKQTVFSLIAEGCEISSYVFTYCYVPFGQLSKQSTPLKNLLQPLSNNAFRKEAFFKVLSVSHGLVASKVNHGVSFLPCVKASEAALAMASNDGIVNDVLKRFLLKYNKQWNTKVAHNLVGKTSREAATIFLQDYGLPLSVKELMDMITRLFSDQWYNIKAFPCANRLIKHLSSNGVPMALASNPPKLNMEGKISDHHGWKESFLAIVGGDDVINGKQSPDM</sequence>
<evidence type="ECO:0000256" key="1">
    <source>
        <dbReference type="SAM" id="MobiDB-lite"/>
    </source>
</evidence>
<organism evidence="2 3">
    <name type="scientific">Dioscorea cayennensis subsp. rotundata</name>
    <name type="common">White Guinea yam</name>
    <name type="synonym">Dioscorea rotundata</name>
    <dbReference type="NCBI Taxonomy" id="55577"/>
    <lineage>
        <taxon>Eukaryota</taxon>
        <taxon>Viridiplantae</taxon>
        <taxon>Streptophyta</taxon>
        <taxon>Embryophyta</taxon>
        <taxon>Tracheophyta</taxon>
        <taxon>Spermatophyta</taxon>
        <taxon>Magnoliopsida</taxon>
        <taxon>Liliopsida</taxon>
        <taxon>Dioscoreales</taxon>
        <taxon>Dioscoreaceae</taxon>
        <taxon>Dioscorea</taxon>
    </lineage>
</organism>
<dbReference type="Gene3D" id="3.40.50.1000">
    <property type="entry name" value="HAD superfamily/HAD-like"/>
    <property type="match status" value="1"/>
</dbReference>
<dbReference type="FunFam" id="1.10.150.240:FF:000001">
    <property type="entry name" value="Haloacid dehalogenase-like hydrolase domain"/>
    <property type="match status" value="1"/>
</dbReference>
<dbReference type="InterPro" id="IPR041492">
    <property type="entry name" value="HAD_2"/>
</dbReference>
<evidence type="ECO:0000313" key="2">
    <source>
        <dbReference type="Proteomes" id="UP001515500"/>
    </source>
</evidence>
<evidence type="ECO:0000313" key="3">
    <source>
        <dbReference type="RefSeq" id="XP_039120967.1"/>
    </source>
</evidence>
<dbReference type="InterPro" id="IPR023198">
    <property type="entry name" value="PGP-like_dom2"/>
</dbReference>